<dbReference type="NCBIfam" id="TIGR01730">
    <property type="entry name" value="RND_mfp"/>
    <property type="match status" value="1"/>
</dbReference>
<keyword evidence="5" id="KW-0472">Membrane</keyword>
<feature type="domain" description="Multidrug resistance protein MdtA-like C-terminal permuted SH3" evidence="6">
    <location>
        <begin position="471"/>
        <end position="526"/>
    </location>
</feature>
<evidence type="ECO:0000256" key="2">
    <source>
        <dbReference type="ARBA" id="ARBA00009477"/>
    </source>
</evidence>
<dbReference type="InterPro" id="IPR058627">
    <property type="entry name" value="MdtA-like_C"/>
</dbReference>
<evidence type="ECO:0000256" key="4">
    <source>
        <dbReference type="SAM" id="Coils"/>
    </source>
</evidence>
<dbReference type="AlphaFoldDB" id="A0A1G2LQV2"/>
<dbReference type="PANTHER" id="PTHR32347">
    <property type="entry name" value="EFFLUX SYSTEM COMPONENT YKNX-RELATED"/>
    <property type="match status" value="1"/>
</dbReference>
<dbReference type="Pfam" id="PF25967">
    <property type="entry name" value="RND-MFP_C"/>
    <property type="match status" value="1"/>
</dbReference>
<evidence type="ECO:0000256" key="5">
    <source>
        <dbReference type="SAM" id="Phobius"/>
    </source>
</evidence>
<dbReference type="Gene3D" id="2.40.420.20">
    <property type="match status" value="1"/>
</dbReference>
<proteinExistence type="inferred from homology"/>
<comment type="subcellular location">
    <subcellularLocation>
        <location evidence="1">Cell envelope</location>
    </subcellularLocation>
</comment>
<dbReference type="Gene3D" id="2.40.30.170">
    <property type="match status" value="1"/>
</dbReference>
<gene>
    <name evidence="7" type="ORF">A3G49_06110</name>
</gene>
<reference evidence="7 8" key="1">
    <citation type="journal article" date="2016" name="Nat. Commun.">
        <title>Thousands of microbial genomes shed light on interconnected biogeochemical processes in an aquifer system.</title>
        <authorList>
            <person name="Anantharaman K."/>
            <person name="Brown C.T."/>
            <person name="Hug L.A."/>
            <person name="Sharon I."/>
            <person name="Castelle C.J."/>
            <person name="Probst A.J."/>
            <person name="Thomas B.C."/>
            <person name="Singh A."/>
            <person name="Wilkins M.J."/>
            <person name="Karaoz U."/>
            <person name="Brodie E.L."/>
            <person name="Williams K.H."/>
            <person name="Hubbard S.S."/>
            <person name="Banfield J.F."/>
        </authorList>
    </citation>
    <scope>NUCLEOTIDE SEQUENCE [LARGE SCALE GENOMIC DNA]</scope>
</reference>
<evidence type="ECO:0000256" key="1">
    <source>
        <dbReference type="ARBA" id="ARBA00004196"/>
    </source>
</evidence>
<dbReference type="SUPFAM" id="SSF111369">
    <property type="entry name" value="HlyD-like secretion proteins"/>
    <property type="match status" value="2"/>
</dbReference>
<keyword evidence="5" id="KW-0812">Transmembrane</keyword>
<dbReference type="GO" id="GO:0016020">
    <property type="term" value="C:membrane"/>
    <property type="evidence" value="ECO:0007669"/>
    <property type="project" value="InterPro"/>
</dbReference>
<evidence type="ECO:0000259" key="6">
    <source>
        <dbReference type="Pfam" id="PF25967"/>
    </source>
</evidence>
<sequence length="530" mass="57974">MNKIKYIIVFIIIIGAWVAWYYFWGREKPLDYETVSAKLGNISQEINVTGKIIPLDKVELAFEKGGRIVKINADVGDTVSRGWILAELDNSELLAEISQKKSQVKAEEARLEELKRGSRPEELKILEVKVENAKALLEDAEKNMIDKIQDSYTKSDDAIRNKIDQLYSNPRTKSPTLTVYDPGAYQTRQELETGRVVIEGILVEWNSELAGLVSSQDLSPALLNAKTRIGEINKFLEKIALLVNGLTPSSSLSQTTINTYRSDTATARANVNTALGNLTSADEKMRSAKSAVVLAENELFLKQVGAAVETISAKEAELEYAQASVASVLAQLQKLVLRSPINGIVSGTFAKIGEIIAANKVIFSLISDNEAEVEANIPEVDIAKIKKGDTALITLDAYGVDTEFEAELGMIDPAETIIEGVATYRATFQFLVPRTSSDPQSNSGVEGVKKDGRIKPGMTANISVKGPSRENVLVLPQRAVISKNGNRFVRVLNGKEIFETEIKTGLRGSDGNVEITEGLKDGDIVILFQK</sequence>
<feature type="coiled-coil region" evidence="4">
    <location>
        <begin position="90"/>
        <end position="150"/>
    </location>
</feature>
<evidence type="ECO:0000313" key="8">
    <source>
        <dbReference type="Proteomes" id="UP000177171"/>
    </source>
</evidence>
<dbReference type="GO" id="GO:0022857">
    <property type="term" value="F:transmembrane transporter activity"/>
    <property type="evidence" value="ECO:0007669"/>
    <property type="project" value="InterPro"/>
</dbReference>
<feature type="transmembrane region" description="Helical" evidence="5">
    <location>
        <begin position="7"/>
        <end position="24"/>
    </location>
</feature>
<comment type="caution">
    <text evidence="7">The sequence shown here is derived from an EMBL/GenBank/DDBJ whole genome shotgun (WGS) entry which is preliminary data.</text>
</comment>
<keyword evidence="5" id="KW-1133">Transmembrane helix</keyword>
<dbReference type="GO" id="GO:0030313">
    <property type="term" value="C:cell envelope"/>
    <property type="evidence" value="ECO:0007669"/>
    <property type="project" value="UniProtKB-SubCell"/>
</dbReference>
<dbReference type="InterPro" id="IPR006143">
    <property type="entry name" value="RND_pump_MFP"/>
</dbReference>
<dbReference type="Proteomes" id="UP000177171">
    <property type="component" value="Unassembled WGS sequence"/>
</dbReference>
<dbReference type="PANTHER" id="PTHR32347:SF23">
    <property type="entry name" value="BLL5650 PROTEIN"/>
    <property type="match status" value="1"/>
</dbReference>
<keyword evidence="3 4" id="KW-0175">Coiled coil</keyword>
<name>A0A1G2LQV2_9BACT</name>
<dbReference type="InterPro" id="IPR050465">
    <property type="entry name" value="UPF0194_transport"/>
</dbReference>
<evidence type="ECO:0000313" key="7">
    <source>
        <dbReference type="EMBL" id="OHA14010.1"/>
    </source>
</evidence>
<organism evidence="7 8">
    <name type="scientific">Candidatus Sungbacteria bacterium RIFCSPLOWO2_12_FULL_41_11</name>
    <dbReference type="NCBI Taxonomy" id="1802286"/>
    <lineage>
        <taxon>Bacteria</taxon>
        <taxon>Candidatus Sungiibacteriota</taxon>
    </lineage>
</organism>
<evidence type="ECO:0000256" key="3">
    <source>
        <dbReference type="ARBA" id="ARBA00023054"/>
    </source>
</evidence>
<comment type="similarity">
    <text evidence="2">Belongs to the membrane fusion protein (MFP) (TC 8.A.1) family.</text>
</comment>
<accession>A0A1G2LQV2</accession>
<dbReference type="Gene3D" id="2.40.50.100">
    <property type="match status" value="1"/>
</dbReference>
<dbReference type="EMBL" id="MHQY01000014">
    <property type="protein sequence ID" value="OHA14010.1"/>
    <property type="molecule type" value="Genomic_DNA"/>
</dbReference>
<protein>
    <recommendedName>
        <fullName evidence="6">Multidrug resistance protein MdtA-like C-terminal permuted SH3 domain-containing protein</fullName>
    </recommendedName>
</protein>